<evidence type="ECO:0000313" key="2">
    <source>
        <dbReference type="Proteomes" id="UP000501812"/>
    </source>
</evidence>
<organism evidence="1 2">
    <name type="scientific">Luteolibacter luteus</name>
    <dbReference type="NCBI Taxonomy" id="2728835"/>
    <lineage>
        <taxon>Bacteria</taxon>
        <taxon>Pseudomonadati</taxon>
        <taxon>Verrucomicrobiota</taxon>
        <taxon>Verrucomicrobiia</taxon>
        <taxon>Verrucomicrobiales</taxon>
        <taxon>Verrucomicrobiaceae</taxon>
        <taxon>Luteolibacter</taxon>
    </lineage>
</organism>
<dbReference type="PROSITE" id="PS51257">
    <property type="entry name" value="PROKAR_LIPOPROTEIN"/>
    <property type="match status" value="1"/>
</dbReference>
<accession>A0A858RF79</accession>
<protein>
    <submittedName>
        <fullName evidence="1">Uncharacterized protein</fullName>
    </submittedName>
</protein>
<dbReference type="RefSeq" id="WP_169453689.1">
    <property type="nucleotide sequence ID" value="NZ_CP051774.1"/>
</dbReference>
<dbReference type="AlphaFoldDB" id="A0A858RF79"/>
<name>A0A858RF79_9BACT</name>
<evidence type="ECO:0000313" key="1">
    <source>
        <dbReference type="EMBL" id="QJE95375.1"/>
    </source>
</evidence>
<keyword evidence="2" id="KW-1185">Reference proteome</keyword>
<sequence>MTLSRLLSGLTATTPLLMASCVSVVDLSSREASTCEVHKTRMEVETVRGSTGYPGYVPGYIEVMEQEFPHHRGQRLLGAEYPAVKVEQVKVHVCSECDEAYRTYWAERNS</sequence>
<gene>
    <name evidence="1" type="ORF">HHL09_06135</name>
</gene>
<dbReference type="Proteomes" id="UP000501812">
    <property type="component" value="Chromosome"/>
</dbReference>
<proteinExistence type="predicted"/>
<dbReference type="KEGG" id="luo:HHL09_06135"/>
<dbReference type="EMBL" id="CP051774">
    <property type="protein sequence ID" value="QJE95375.1"/>
    <property type="molecule type" value="Genomic_DNA"/>
</dbReference>
<reference evidence="1 2" key="1">
    <citation type="submission" date="2020-04" db="EMBL/GenBank/DDBJ databases">
        <title>Luteolibacter sp. G-1-1-1 isolated from soil.</title>
        <authorList>
            <person name="Dahal R.H."/>
        </authorList>
    </citation>
    <scope>NUCLEOTIDE SEQUENCE [LARGE SCALE GENOMIC DNA]</scope>
    <source>
        <strain evidence="1 2">G-1-1-1</strain>
    </source>
</reference>